<feature type="region of interest" description="Disordered" evidence="1">
    <location>
        <begin position="290"/>
        <end position="348"/>
    </location>
</feature>
<proteinExistence type="predicted"/>
<dbReference type="SMART" id="SM01140">
    <property type="entry name" value="Drf_GBD"/>
    <property type="match status" value="1"/>
</dbReference>
<feature type="region of interest" description="Disordered" evidence="1">
    <location>
        <begin position="859"/>
        <end position="890"/>
    </location>
</feature>
<feature type="compositionally biased region" description="Basic and acidic residues" evidence="1">
    <location>
        <begin position="123"/>
        <end position="141"/>
    </location>
</feature>
<accession>A0A9P4R665</accession>
<evidence type="ECO:0000256" key="1">
    <source>
        <dbReference type="SAM" id="MobiDB-lite"/>
    </source>
</evidence>
<name>A0A9P4R665_9PLEO</name>
<feature type="compositionally biased region" description="Polar residues" evidence="1">
    <location>
        <begin position="80"/>
        <end position="103"/>
    </location>
</feature>
<dbReference type="InterPro" id="IPR011989">
    <property type="entry name" value="ARM-like"/>
</dbReference>
<dbReference type="GO" id="GO:0030036">
    <property type="term" value="P:actin cytoskeleton organization"/>
    <property type="evidence" value="ECO:0007669"/>
    <property type="project" value="InterPro"/>
</dbReference>
<feature type="compositionally biased region" description="Polar residues" evidence="1">
    <location>
        <begin position="208"/>
        <end position="223"/>
    </location>
</feature>
<dbReference type="PANTHER" id="PTHR47102">
    <property type="entry name" value="PROTEIN BNI1"/>
    <property type="match status" value="1"/>
</dbReference>
<feature type="compositionally biased region" description="Polar residues" evidence="1">
    <location>
        <begin position="189"/>
        <end position="201"/>
    </location>
</feature>
<dbReference type="PANTHER" id="PTHR47102:SF2">
    <property type="entry name" value="PROTEIN BNI1"/>
    <property type="match status" value="1"/>
</dbReference>
<feature type="compositionally biased region" description="Low complexity" evidence="1">
    <location>
        <begin position="868"/>
        <end position="877"/>
    </location>
</feature>
<dbReference type="InterPro" id="IPR051661">
    <property type="entry name" value="Actin_filament_regulator"/>
</dbReference>
<dbReference type="Gene3D" id="1.25.10.10">
    <property type="entry name" value="Leucine-rich Repeat Variant"/>
    <property type="match status" value="1"/>
</dbReference>
<feature type="region of interest" description="Disordered" evidence="1">
    <location>
        <begin position="1"/>
        <end position="235"/>
    </location>
</feature>
<feature type="region of interest" description="Disordered" evidence="1">
    <location>
        <begin position="427"/>
        <end position="547"/>
    </location>
</feature>
<keyword evidence="4" id="KW-1185">Reference proteome</keyword>
<dbReference type="SUPFAM" id="SSF48371">
    <property type="entry name" value="ARM repeat"/>
    <property type="match status" value="1"/>
</dbReference>
<dbReference type="Proteomes" id="UP000799444">
    <property type="component" value="Unassembled WGS sequence"/>
</dbReference>
<protein>
    <recommendedName>
        <fullName evidence="2">Formin GTPase-binding domain-containing protein</fullName>
    </recommendedName>
</protein>
<reference evidence="3" key="1">
    <citation type="journal article" date="2020" name="Stud. Mycol.">
        <title>101 Dothideomycetes genomes: a test case for predicting lifestyles and emergence of pathogens.</title>
        <authorList>
            <person name="Haridas S."/>
            <person name="Albert R."/>
            <person name="Binder M."/>
            <person name="Bloem J."/>
            <person name="Labutti K."/>
            <person name="Salamov A."/>
            <person name="Andreopoulos B."/>
            <person name="Baker S."/>
            <person name="Barry K."/>
            <person name="Bills G."/>
            <person name="Bluhm B."/>
            <person name="Cannon C."/>
            <person name="Castanera R."/>
            <person name="Culley D."/>
            <person name="Daum C."/>
            <person name="Ezra D."/>
            <person name="Gonzalez J."/>
            <person name="Henrissat B."/>
            <person name="Kuo A."/>
            <person name="Liang C."/>
            <person name="Lipzen A."/>
            <person name="Lutzoni F."/>
            <person name="Magnuson J."/>
            <person name="Mondo S."/>
            <person name="Nolan M."/>
            <person name="Ohm R."/>
            <person name="Pangilinan J."/>
            <person name="Park H.-J."/>
            <person name="Ramirez L."/>
            <person name="Alfaro M."/>
            <person name="Sun H."/>
            <person name="Tritt A."/>
            <person name="Yoshinaga Y."/>
            <person name="Zwiers L.-H."/>
            <person name="Turgeon B."/>
            <person name="Goodwin S."/>
            <person name="Spatafora J."/>
            <person name="Crous P."/>
            <person name="Grigoriev I."/>
        </authorList>
    </citation>
    <scope>NUCLEOTIDE SEQUENCE</scope>
    <source>
        <strain evidence="3">CBS 125425</strain>
    </source>
</reference>
<sequence length="920" mass="100820">MASPTRPPVTLGPPTDRQGHKRNKSSSVLKSIIPSKGHKRTPSDGTPLSRDPSALRPYRPVANVQQASPLLPPDHPHNQLRPTTRTPNVSSTQSAPHKSQEQVPSPKKGLHKKTLSSVSLRSLGKEKEKETPKQKKTKDAGRALGDAATGSKSPKKTKSSTSLSAMFSKVKSPKQDKAMTGAPKDKENTTPPSSANASGPVQTPIWAQFSNQNFEEVTTTSKIPLNDRRSLERRSIEEEIALYTPTNYSPSKQRNFFEYGQPSLQSRTASKDRPKSTILTHNASATSLFNTITRQKSGDRAPLSATKGNEGGTKETTPSTGPKTRGLLGRSSSNSSKNKEMPVKPTATDVVDVRAKKQNRVLAAVAAFNGKARQNDATSTSPKKLDPKNVEAEFEAVLESRNIPQHQRAAMRTLTLQVKADFVRTHKLDTPQSVSRATSAHPSIGETNNGKSTKSTLSRATRSRDGSTSDEGPPPQTAASGGSSKRERPRSRTFTFSKGDSPTKKQKAEVGASERKSSRPTIPKSPSTRSLASNGSQTSNKGPKTVTPNEFISYLRKTHKPQEVENGKLHKLRLLLRNETVDWVDTFMQEGGMTELVGLLHRIMDVEWREDHEDQLLHEVLRCLKGLTTAESALKQLAEIASTLFPALLGMLFDEEHRGPSDFTTRELIVQLLFAHLSAVEDAQLPSRATELLKFLKDPVKEKESSTVPFILQMHQPRPFQVWCKEITNVTKEVFWIFIHHLNVIPVPAAPEGPPESYAKTHFPGQRAIVPAAPYVGGVEWDATNYIATHLDLVNGLIAALPDKQSRNALRSEFKVSGFEKLMGHLRACNPKYYGAVHDAVKLWIGAALEDGWDVKPVRMGTGDGKGPSSPVKSPNKSPKKVEKAPQLQAPKMDLDLGLGLGMPLEKEAGRKKIDIDDWI</sequence>
<feature type="compositionally biased region" description="Pro residues" evidence="1">
    <location>
        <begin position="1"/>
        <end position="11"/>
    </location>
</feature>
<dbReference type="EMBL" id="ML996103">
    <property type="protein sequence ID" value="KAF2739614.1"/>
    <property type="molecule type" value="Genomic_DNA"/>
</dbReference>
<feature type="compositionally biased region" description="Polar residues" evidence="1">
    <location>
        <begin position="524"/>
        <end position="547"/>
    </location>
</feature>
<dbReference type="GO" id="GO:0003779">
    <property type="term" value="F:actin binding"/>
    <property type="evidence" value="ECO:0007669"/>
    <property type="project" value="InterPro"/>
</dbReference>
<dbReference type="GO" id="GO:0031267">
    <property type="term" value="F:small GTPase binding"/>
    <property type="evidence" value="ECO:0007669"/>
    <property type="project" value="InterPro"/>
</dbReference>
<comment type="caution">
    <text evidence="3">The sequence shown here is derived from an EMBL/GenBank/DDBJ whole genome shotgun (WGS) entry which is preliminary data.</text>
</comment>
<feature type="compositionally biased region" description="Low complexity" evidence="1">
    <location>
        <begin position="325"/>
        <end position="336"/>
    </location>
</feature>
<dbReference type="InterPro" id="IPR010473">
    <property type="entry name" value="GTPase-bd"/>
</dbReference>
<organism evidence="3 4">
    <name type="scientific">Polyplosphaeria fusca</name>
    <dbReference type="NCBI Taxonomy" id="682080"/>
    <lineage>
        <taxon>Eukaryota</taxon>
        <taxon>Fungi</taxon>
        <taxon>Dikarya</taxon>
        <taxon>Ascomycota</taxon>
        <taxon>Pezizomycotina</taxon>
        <taxon>Dothideomycetes</taxon>
        <taxon>Pleosporomycetidae</taxon>
        <taxon>Pleosporales</taxon>
        <taxon>Tetraplosphaeriaceae</taxon>
        <taxon>Polyplosphaeria</taxon>
    </lineage>
</organism>
<evidence type="ECO:0000313" key="4">
    <source>
        <dbReference type="Proteomes" id="UP000799444"/>
    </source>
</evidence>
<evidence type="ECO:0000313" key="3">
    <source>
        <dbReference type="EMBL" id="KAF2739614.1"/>
    </source>
</evidence>
<dbReference type="AlphaFoldDB" id="A0A9P4R665"/>
<dbReference type="Pfam" id="PF06371">
    <property type="entry name" value="Drf_GBD"/>
    <property type="match status" value="1"/>
</dbReference>
<evidence type="ECO:0000259" key="2">
    <source>
        <dbReference type="SMART" id="SM01140"/>
    </source>
</evidence>
<feature type="compositionally biased region" description="Basic and acidic residues" evidence="1">
    <location>
        <begin position="173"/>
        <end position="188"/>
    </location>
</feature>
<dbReference type="OrthoDB" id="2155261at2759"/>
<feature type="compositionally biased region" description="Basic and acidic residues" evidence="1">
    <location>
        <begin position="501"/>
        <end position="517"/>
    </location>
</feature>
<feature type="domain" description="Formin GTPase-binding" evidence="2">
    <location>
        <begin position="381"/>
        <end position="679"/>
    </location>
</feature>
<feature type="compositionally biased region" description="Polar residues" evidence="1">
    <location>
        <begin position="430"/>
        <end position="460"/>
    </location>
</feature>
<feature type="compositionally biased region" description="Basic and acidic residues" evidence="1">
    <location>
        <begin position="225"/>
        <end position="235"/>
    </location>
</feature>
<gene>
    <name evidence="3" type="ORF">EJ04DRAFT_531512</name>
</gene>
<dbReference type="InterPro" id="IPR016024">
    <property type="entry name" value="ARM-type_fold"/>
</dbReference>